<dbReference type="PANTHER" id="PTHR12697:SF5">
    <property type="entry name" value="DEOXYHYPUSINE HYDROXYLASE"/>
    <property type="match status" value="1"/>
</dbReference>
<comment type="caution">
    <text evidence="1">The sequence shown here is derived from an EMBL/GenBank/DDBJ whole genome shotgun (WGS) entry which is preliminary data.</text>
</comment>
<dbReference type="SUPFAM" id="SSF48371">
    <property type="entry name" value="ARM repeat"/>
    <property type="match status" value="1"/>
</dbReference>
<dbReference type="InterPro" id="IPR011989">
    <property type="entry name" value="ARM-like"/>
</dbReference>
<dbReference type="AlphaFoldDB" id="A0A0F9DFK5"/>
<dbReference type="Pfam" id="PF13646">
    <property type="entry name" value="HEAT_2"/>
    <property type="match status" value="1"/>
</dbReference>
<dbReference type="SMART" id="SM00567">
    <property type="entry name" value="EZ_HEAT"/>
    <property type="match status" value="3"/>
</dbReference>
<gene>
    <name evidence="1" type="ORF">LCGC14_2205770</name>
</gene>
<dbReference type="InterPro" id="IPR016024">
    <property type="entry name" value="ARM-type_fold"/>
</dbReference>
<dbReference type="InterPro" id="IPR004155">
    <property type="entry name" value="PBS_lyase_HEAT"/>
</dbReference>
<evidence type="ECO:0000313" key="1">
    <source>
        <dbReference type="EMBL" id="KKL60394.1"/>
    </source>
</evidence>
<dbReference type="Gene3D" id="1.25.10.10">
    <property type="entry name" value="Leucine-rich Repeat Variant"/>
    <property type="match status" value="1"/>
</dbReference>
<protein>
    <recommendedName>
        <fullName evidence="2">HEAT repeat domain-containing protein</fullName>
    </recommendedName>
</protein>
<sequence length="193" mass="21181">MHCPTRRMRVCVCTRRGHWGLSGLTPTKPFLLCGAAVDDLLPLLGDDDLYVRRAASDALGFLRAKAVPGLIKSLEHRNPRVRYRAARALGRMREPAREALEKALESDNVLVRRGAARAFASYYASPQIKAVPKLIERLQDKDAVVGQWTAAVLAASVVDSDAAMTALLGRLKTDDDLAFEIVVSLSRTASREK</sequence>
<dbReference type="GO" id="GO:0016491">
    <property type="term" value="F:oxidoreductase activity"/>
    <property type="evidence" value="ECO:0007669"/>
    <property type="project" value="TreeGrafter"/>
</dbReference>
<dbReference type="PANTHER" id="PTHR12697">
    <property type="entry name" value="PBS LYASE HEAT-LIKE PROTEIN"/>
    <property type="match status" value="1"/>
</dbReference>
<accession>A0A0F9DFK5</accession>
<evidence type="ECO:0008006" key="2">
    <source>
        <dbReference type="Google" id="ProtNLM"/>
    </source>
</evidence>
<organism evidence="1">
    <name type="scientific">marine sediment metagenome</name>
    <dbReference type="NCBI Taxonomy" id="412755"/>
    <lineage>
        <taxon>unclassified sequences</taxon>
        <taxon>metagenomes</taxon>
        <taxon>ecological metagenomes</taxon>
    </lineage>
</organism>
<name>A0A0F9DFK5_9ZZZZ</name>
<reference evidence="1" key="1">
    <citation type="journal article" date="2015" name="Nature">
        <title>Complex archaea that bridge the gap between prokaryotes and eukaryotes.</title>
        <authorList>
            <person name="Spang A."/>
            <person name="Saw J.H."/>
            <person name="Jorgensen S.L."/>
            <person name="Zaremba-Niedzwiedzka K."/>
            <person name="Martijn J."/>
            <person name="Lind A.E."/>
            <person name="van Eijk R."/>
            <person name="Schleper C."/>
            <person name="Guy L."/>
            <person name="Ettema T.J."/>
        </authorList>
    </citation>
    <scope>NUCLEOTIDE SEQUENCE</scope>
</reference>
<feature type="non-terminal residue" evidence="1">
    <location>
        <position position="193"/>
    </location>
</feature>
<proteinExistence type="predicted"/>
<dbReference type="EMBL" id="LAZR01029160">
    <property type="protein sequence ID" value="KKL60394.1"/>
    <property type="molecule type" value="Genomic_DNA"/>
</dbReference>